<sequence length="207" mass="24372">MDNSALKIARSSPRPKVFLNNKSSIEGKDNVEQQQQSNIKTEKWDRFQELKRRREEIESKANKKRRKTNDFIKTQAVPSSTKQNPTKIKQKVKTFDITDPSTLPKSIAKYLHMNEHLKDVDHGRLSTKTELEKELDKAVENGDLELASKLSDQIAQNNYEIMVNKAIERKEFNEAKKREEERKANKKKPKLYWGFETKHRWETKSNM</sequence>
<organism evidence="2 4">
    <name type="scientific">Rhizophagus clarus</name>
    <dbReference type="NCBI Taxonomy" id="94130"/>
    <lineage>
        <taxon>Eukaryota</taxon>
        <taxon>Fungi</taxon>
        <taxon>Fungi incertae sedis</taxon>
        <taxon>Mucoromycota</taxon>
        <taxon>Glomeromycotina</taxon>
        <taxon>Glomeromycetes</taxon>
        <taxon>Glomerales</taxon>
        <taxon>Glomeraceae</taxon>
        <taxon>Rhizophagus</taxon>
    </lineage>
</organism>
<evidence type="ECO:0000256" key="1">
    <source>
        <dbReference type="SAM" id="MobiDB-lite"/>
    </source>
</evidence>
<dbReference type="InterPro" id="IPR037690">
    <property type="entry name" value="FAM204A"/>
</dbReference>
<dbReference type="EMBL" id="BLAL01000053">
    <property type="protein sequence ID" value="GES81202.1"/>
    <property type="molecule type" value="Genomic_DNA"/>
</dbReference>
<dbReference type="PANTHER" id="PTHR14386:SF2">
    <property type="entry name" value="PROTEIN FAM204A"/>
    <property type="match status" value="1"/>
</dbReference>
<dbReference type="EMBL" id="BEXD01001791">
    <property type="protein sequence ID" value="GBB95778.1"/>
    <property type="molecule type" value="Genomic_DNA"/>
</dbReference>
<proteinExistence type="predicted"/>
<reference evidence="3" key="2">
    <citation type="submission" date="2019-10" db="EMBL/GenBank/DDBJ databases">
        <title>Conservation and host-specific expression of non-tandemly repeated heterogenous ribosome RNA gene in arbuscular mycorrhizal fungi.</title>
        <authorList>
            <person name="Maeda T."/>
            <person name="Kobayashi Y."/>
            <person name="Nakagawa T."/>
            <person name="Ezawa T."/>
            <person name="Yamaguchi K."/>
            <person name="Bino T."/>
            <person name="Nishimoto Y."/>
            <person name="Shigenobu S."/>
            <person name="Kawaguchi M."/>
        </authorList>
    </citation>
    <scope>NUCLEOTIDE SEQUENCE</scope>
    <source>
        <strain evidence="3">HR1</strain>
    </source>
</reference>
<keyword evidence="4" id="KW-1185">Reference proteome</keyword>
<reference evidence="2 4" key="1">
    <citation type="submission" date="2017-11" db="EMBL/GenBank/DDBJ databases">
        <title>The genome of Rhizophagus clarus HR1 reveals common genetic basis of auxotrophy among arbuscular mycorrhizal fungi.</title>
        <authorList>
            <person name="Kobayashi Y."/>
        </authorList>
    </citation>
    <scope>NUCLEOTIDE SEQUENCE [LARGE SCALE GENOMIC DNA]</scope>
    <source>
        <strain evidence="2 4">HR1</strain>
    </source>
</reference>
<feature type="region of interest" description="Disordered" evidence="1">
    <location>
        <begin position="55"/>
        <end position="87"/>
    </location>
</feature>
<dbReference type="OrthoDB" id="2418792at2759"/>
<evidence type="ECO:0000313" key="4">
    <source>
        <dbReference type="Proteomes" id="UP000247702"/>
    </source>
</evidence>
<dbReference type="AlphaFoldDB" id="A0A2Z6RUW7"/>
<name>A0A2Z6RUW7_9GLOM</name>
<gene>
    <name evidence="3" type="ORF">RCL2_000845600</name>
    <name evidence="2" type="ORF">RclHR1_02610015</name>
</gene>
<accession>A0A2Z6RUW7</accession>
<dbReference type="Proteomes" id="UP000615446">
    <property type="component" value="Unassembled WGS sequence"/>
</dbReference>
<evidence type="ECO:0000313" key="3">
    <source>
        <dbReference type="EMBL" id="GES81202.1"/>
    </source>
</evidence>
<feature type="compositionally biased region" description="Polar residues" evidence="1">
    <location>
        <begin position="76"/>
        <end position="87"/>
    </location>
</feature>
<dbReference type="PANTHER" id="PTHR14386">
    <property type="entry name" value="PROTEIN FAM204A"/>
    <property type="match status" value="1"/>
</dbReference>
<feature type="region of interest" description="Disordered" evidence="1">
    <location>
        <begin position="1"/>
        <end position="38"/>
    </location>
</feature>
<evidence type="ECO:0000313" key="2">
    <source>
        <dbReference type="EMBL" id="GBB95778.1"/>
    </source>
</evidence>
<dbReference type="Proteomes" id="UP000247702">
    <property type="component" value="Unassembled WGS sequence"/>
</dbReference>
<protein>
    <submittedName>
        <fullName evidence="3">Protein FAM204A</fullName>
    </submittedName>
</protein>
<comment type="caution">
    <text evidence="2">The sequence shown here is derived from an EMBL/GenBank/DDBJ whole genome shotgun (WGS) entry which is preliminary data.</text>
</comment>